<evidence type="ECO:0000256" key="1">
    <source>
        <dbReference type="SAM" id="MobiDB-lite"/>
    </source>
</evidence>
<accession>A0A8H6HBI6</accession>
<protein>
    <submittedName>
        <fullName evidence="2">Uncharacterized protein</fullName>
    </submittedName>
</protein>
<comment type="caution">
    <text evidence="2">The sequence shown here is derived from an EMBL/GenBank/DDBJ whole genome shotgun (WGS) entry which is preliminary data.</text>
</comment>
<gene>
    <name evidence="2" type="ORF">DFP72DRAFT_858195</name>
</gene>
<name>A0A8H6HBI6_9AGAR</name>
<reference evidence="2 3" key="1">
    <citation type="submission" date="2020-07" db="EMBL/GenBank/DDBJ databases">
        <title>Comparative genomics of pyrophilous fungi reveals a link between fire events and developmental genes.</title>
        <authorList>
            <consortium name="DOE Joint Genome Institute"/>
            <person name="Steindorff A.S."/>
            <person name="Carver A."/>
            <person name="Calhoun S."/>
            <person name="Stillman K."/>
            <person name="Liu H."/>
            <person name="Lipzen A."/>
            <person name="Pangilinan J."/>
            <person name="Labutti K."/>
            <person name="Bruns T.D."/>
            <person name="Grigoriev I.V."/>
        </authorList>
    </citation>
    <scope>NUCLEOTIDE SEQUENCE [LARGE SCALE GENOMIC DNA]</scope>
    <source>
        <strain evidence="2 3">CBS 144469</strain>
    </source>
</reference>
<dbReference type="EMBL" id="JACGCI010000132">
    <property type="protein sequence ID" value="KAF6743938.1"/>
    <property type="molecule type" value="Genomic_DNA"/>
</dbReference>
<proteinExistence type="predicted"/>
<evidence type="ECO:0000313" key="3">
    <source>
        <dbReference type="Proteomes" id="UP000521943"/>
    </source>
</evidence>
<evidence type="ECO:0000313" key="2">
    <source>
        <dbReference type="EMBL" id="KAF6743938.1"/>
    </source>
</evidence>
<organism evidence="2 3">
    <name type="scientific">Ephemerocybe angulata</name>
    <dbReference type="NCBI Taxonomy" id="980116"/>
    <lineage>
        <taxon>Eukaryota</taxon>
        <taxon>Fungi</taxon>
        <taxon>Dikarya</taxon>
        <taxon>Basidiomycota</taxon>
        <taxon>Agaricomycotina</taxon>
        <taxon>Agaricomycetes</taxon>
        <taxon>Agaricomycetidae</taxon>
        <taxon>Agaricales</taxon>
        <taxon>Agaricineae</taxon>
        <taxon>Psathyrellaceae</taxon>
        <taxon>Ephemerocybe</taxon>
    </lineage>
</organism>
<dbReference type="Proteomes" id="UP000521943">
    <property type="component" value="Unassembled WGS sequence"/>
</dbReference>
<sequence length="266" mass="28247">MAAVARVSGQCPDFRPAEYTASLSSGPSAKWWCWAGGAGGVLGVVGHGEHDVVVVMVLSVVVASVLEPSIGGEGEKVADGGSRGLGEVTDGEENNMTHRQAEHLPSLQHTSPIPARVSCSAARAVLMRVAAPPSTPQLVLPPRRKCMAIGRGRGGRKEAWDDAKVWAIDGGHEGSQGHGEAVSFEVSPRRAKQQAKTHSPGHRILPSPATSSITSSSKHDNDHNISMAKTRWRLCQQSQDLAHRILTHTGHVSAKYSCNASRRVME</sequence>
<feature type="region of interest" description="Disordered" evidence="1">
    <location>
        <begin position="170"/>
        <end position="223"/>
    </location>
</feature>
<keyword evidence="3" id="KW-1185">Reference proteome</keyword>
<feature type="compositionally biased region" description="Basic residues" evidence="1">
    <location>
        <begin position="189"/>
        <end position="201"/>
    </location>
</feature>
<feature type="compositionally biased region" description="Low complexity" evidence="1">
    <location>
        <begin position="206"/>
        <end position="216"/>
    </location>
</feature>
<dbReference type="AlphaFoldDB" id="A0A8H6HBI6"/>